<evidence type="ECO:0000313" key="2">
    <source>
        <dbReference type="Proteomes" id="UP000807469"/>
    </source>
</evidence>
<keyword evidence="2" id="KW-1185">Reference proteome</keyword>
<evidence type="ECO:0008006" key="3">
    <source>
        <dbReference type="Google" id="ProtNLM"/>
    </source>
</evidence>
<dbReference type="Proteomes" id="UP000807469">
    <property type="component" value="Unassembled WGS sequence"/>
</dbReference>
<protein>
    <recommendedName>
        <fullName evidence="3">F-box domain-containing protein</fullName>
    </recommendedName>
</protein>
<reference evidence="1" key="1">
    <citation type="submission" date="2020-11" db="EMBL/GenBank/DDBJ databases">
        <authorList>
            <consortium name="DOE Joint Genome Institute"/>
            <person name="Ahrendt S."/>
            <person name="Riley R."/>
            <person name="Andreopoulos W."/>
            <person name="Labutti K."/>
            <person name="Pangilinan J."/>
            <person name="Ruiz-Duenas F.J."/>
            <person name="Barrasa J.M."/>
            <person name="Sanchez-Garcia M."/>
            <person name="Camarero S."/>
            <person name="Miyauchi S."/>
            <person name="Serrano A."/>
            <person name="Linde D."/>
            <person name="Babiker R."/>
            <person name="Drula E."/>
            <person name="Ayuso-Fernandez I."/>
            <person name="Pacheco R."/>
            <person name="Padilla G."/>
            <person name="Ferreira P."/>
            <person name="Barriuso J."/>
            <person name="Kellner H."/>
            <person name="Castanera R."/>
            <person name="Alfaro M."/>
            <person name="Ramirez L."/>
            <person name="Pisabarro A.G."/>
            <person name="Kuo A."/>
            <person name="Tritt A."/>
            <person name="Lipzen A."/>
            <person name="He G."/>
            <person name="Yan M."/>
            <person name="Ng V."/>
            <person name="Cullen D."/>
            <person name="Martin F."/>
            <person name="Rosso M.-N."/>
            <person name="Henrissat B."/>
            <person name="Hibbett D."/>
            <person name="Martinez A.T."/>
            <person name="Grigoriev I.V."/>
        </authorList>
    </citation>
    <scope>NUCLEOTIDE SEQUENCE</scope>
    <source>
        <strain evidence="1">CIRM-BRFM 674</strain>
    </source>
</reference>
<proteinExistence type="predicted"/>
<name>A0A9P5YML7_9AGAR</name>
<dbReference type="EMBL" id="MU155523">
    <property type="protein sequence ID" value="KAF9472548.1"/>
    <property type="molecule type" value="Genomic_DNA"/>
</dbReference>
<organism evidence="1 2">
    <name type="scientific">Pholiota conissans</name>
    <dbReference type="NCBI Taxonomy" id="109636"/>
    <lineage>
        <taxon>Eukaryota</taxon>
        <taxon>Fungi</taxon>
        <taxon>Dikarya</taxon>
        <taxon>Basidiomycota</taxon>
        <taxon>Agaricomycotina</taxon>
        <taxon>Agaricomycetes</taxon>
        <taxon>Agaricomycetidae</taxon>
        <taxon>Agaricales</taxon>
        <taxon>Agaricineae</taxon>
        <taxon>Strophariaceae</taxon>
        <taxon>Pholiota</taxon>
    </lineage>
</organism>
<comment type="caution">
    <text evidence="1">The sequence shown here is derived from an EMBL/GenBank/DDBJ whole genome shotgun (WGS) entry which is preliminary data.</text>
</comment>
<evidence type="ECO:0000313" key="1">
    <source>
        <dbReference type="EMBL" id="KAF9472548.1"/>
    </source>
</evidence>
<sequence>MSNDYLSSLPEEMLEEISEFFGHDYAYSSYSALAQTCKSLHPYFQRRLFSIVDLTAEIRVRTFAELIHSNPILASYIQTIDLEVDNMCMGLFQYPPLLAIMHAAASSSATLPEIHLYIGAPSSFTNELSNDLPLNTPAHILSAPQNILDAITYLRVTDTMEEAIPVGLFRLLSNLRIVSGYFEVSSIGDKSSSNCLTEDHTPEFFRPKLDELSLGHSNPATITMLCEQILDLSAVRELELFYTQLERTSEAYLNNAKYFLAQRVLHRAESVQKLNIDIGVMVGPFYDLSRLQRLRECTLDIDVEADNDPVPHLTQLLRTLLPLPEHDLKHLYITLKFINIRPDAKWITVSQVLFSLGMWSEFDVALNDVGASGTRPFELTFRFCTHAPTFDFVGIPSWLEDTNVDWERKYLPRSSQQQNLKISILHP</sequence>
<dbReference type="AlphaFoldDB" id="A0A9P5YML7"/>
<gene>
    <name evidence="1" type="ORF">BDN70DRAFT_998131</name>
</gene>
<accession>A0A9P5YML7</accession>